<dbReference type="GO" id="GO:0036503">
    <property type="term" value="P:ERAD pathway"/>
    <property type="evidence" value="ECO:0007669"/>
    <property type="project" value="InterPro"/>
</dbReference>
<evidence type="ECO:0000259" key="10">
    <source>
        <dbReference type="PROSITE" id="PS51140"/>
    </source>
</evidence>
<dbReference type="AlphaFoldDB" id="A0A8B6EU53"/>
<dbReference type="SMART" id="SM00546">
    <property type="entry name" value="CUE"/>
    <property type="match status" value="1"/>
</dbReference>
<proteinExistence type="inferred from homology"/>
<evidence type="ECO:0000313" key="11">
    <source>
        <dbReference type="EMBL" id="VDI39987.1"/>
    </source>
</evidence>
<sequence>MDRLFDISRFPDPGSVVLTIFYFPFGLVLVIIRLFIALHGLLVSCILPKSAATSFILKSIFAVVGIHIMVQEDKRDEKKKAKILVANYISHLDHMIIDFIQPCHTPDYQGLSGFEQWVFAYKNFGISKGTDTFEKNIKDYVTDDSNKFPVLLWPEKTTTNGRKGLLKFDKFPFSCSSIIQPMTIQATRWPLDVKVTTLTSNRWTDFFWSMFFPYTIFKIKILPAMEKSVDESVEEFADRVREKLSSTLKVRMTDYTFEDKEKYIKKLDSESKLKKASSNKKTKPNPAELAEVSKMAQQVKEVLPETPLSVIEKDLLKTKDIDRTISNILEGKIVIPRNASDSSILSVPSSIPEVSQEIRDKVNTQVSPAQQKYSAHYFPKSSSDRHQSFEERKKIMIETARQIYMEKHGLH</sequence>
<gene>
    <name evidence="11" type="ORF">MGAL_10B022963</name>
</gene>
<evidence type="ECO:0000256" key="6">
    <source>
        <dbReference type="ARBA" id="ARBA00035634"/>
    </source>
</evidence>
<dbReference type="Gene3D" id="1.10.8.10">
    <property type="entry name" value="DNA helicase RuvA subunit, C-terminal domain"/>
    <property type="match status" value="1"/>
</dbReference>
<evidence type="ECO:0000256" key="9">
    <source>
        <dbReference type="SAM" id="Phobius"/>
    </source>
</evidence>
<comment type="subcellular location">
    <subcellularLocation>
        <location evidence="1">Endoplasmic reticulum membrane</location>
        <topology evidence="1">Peripheral membrane protein</topology>
    </subcellularLocation>
    <subcellularLocation>
        <location evidence="2">Lipid droplet</location>
    </subcellularLocation>
</comment>
<reference evidence="11" key="1">
    <citation type="submission" date="2018-11" db="EMBL/GenBank/DDBJ databases">
        <authorList>
            <person name="Alioto T."/>
            <person name="Alioto T."/>
        </authorList>
    </citation>
    <scope>NUCLEOTIDE SEQUENCE</scope>
</reference>
<dbReference type="PANTHER" id="PTHR15486:SF96">
    <property type="entry name" value="LIPID DROPLET-REGULATING VLDL ASSEMBLY FACTOR AUP1"/>
    <property type="match status" value="1"/>
</dbReference>
<keyword evidence="9" id="KW-0812">Transmembrane</keyword>
<keyword evidence="3" id="KW-0551">Lipid droplet</keyword>
<evidence type="ECO:0000256" key="2">
    <source>
        <dbReference type="ARBA" id="ARBA00004502"/>
    </source>
</evidence>
<dbReference type="InterPro" id="IPR048056">
    <property type="entry name" value="AUP1_CUE"/>
</dbReference>
<evidence type="ECO:0000256" key="1">
    <source>
        <dbReference type="ARBA" id="ARBA00004406"/>
    </source>
</evidence>
<keyword evidence="12" id="KW-1185">Reference proteome</keyword>
<dbReference type="SUPFAM" id="SSF69593">
    <property type="entry name" value="Glycerol-3-phosphate (1)-acyltransferase"/>
    <property type="match status" value="1"/>
</dbReference>
<organism evidence="11 12">
    <name type="scientific">Mytilus galloprovincialis</name>
    <name type="common">Mediterranean mussel</name>
    <dbReference type="NCBI Taxonomy" id="29158"/>
    <lineage>
        <taxon>Eukaryota</taxon>
        <taxon>Metazoa</taxon>
        <taxon>Spiralia</taxon>
        <taxon>Lophotrochozoa</taxon>
        <taxon>Mollusca</taxon>
        <taxon>Bivalvia</taxon>
        <taxon>Autobranchia</taxon>
        <taxon>Pteriomorphia</taxon>
        <taxon>Mytilida</taxon>
        <taxon>Mytiloidea</taxon>
        <taxon>Mytilidae</taxon>
        <taxon>Mytilinae</taxon>
        <taxon>Mytilus</taxon>
    </lineage>
</organism>
<feature type="domain" description="CUE" evidence="10">
    <location>
        <begin position="291"/>
        <end position="333"/>
    </location>
</feature>
<comment type="caution">
    <text evidence="11">The sequence shown here is derived from an EMBL/GenBank/DDBJ whole genome shotgun (WGS) entry which is preliminary data.</text>
</comment>
<dbReference type="GO" id="GO:0005789">
    <property type="term" value="C:endoplasmic reticulum membrane"/>
    <property type="evidence" value="ECO:0007669"/>
    <property type="project" value="UniProtKB-SubCell"/>
</dbReference>
<dbReference type="GO" id="GO:0043130">
    <property type="term" value="F:ubiquitin binding"/>
    <property type="evidence" value="ECO:0007669"/>
    <property type="project" value="InterPro"/>
</dbReference>
<feature type="transmembrane region" description="Helical" evidence="9">
    <location>
        <begin position="20"/>
        <end position="43"/>
    </location>
</feature>
<feature type="transmembrane region" description="Helical" evidence="9">
    <location>
        <begin position="50"/>
        <end position="70"/>
    </location>
</feature>
<dbReference type="InterPro" id="IPR003892">
    <property type="entry name" value="CUE"/>
</dbReference>
<evidence type="ECO:0000256" key="7">
    <source>
        <dbReference type="ARBA" id="ARBA00035685"/>
    </source>
</evidence>
<evidence type="ECO:0000256" key="8">
    <source>
        <dbReference type="ARBA" id="ARBA00035713"/>
    </source>
</evidence>
<dbReference type="PANTHER" id="PTHR15486">
    <property type="entry name" value="ANCIENT UBIQUITOUS PROTEIN"/>
    <property type="match status" value="1"/>
</dbReference>
<name>A0A8B6EU53_MYTGA</name>
<dbReference type="EMBL" id="UYJE01005744">
    <property type="protein sequence ID" value="VDI39987.1"/>
    <property type="molecule type" value="Genomic_DNA"/>
</dbReference>
<dbReference type="Proteomes" id="UP000596742">
    <property type="component" value="Unassembled WGS sequence"/>
</dbReference>
<accession>A0A8B6EU53</accession>
<evidence type="ECO:0000313" key="12">
    <source>
        <dbReference type="Proteomes" id="UP000596742"/>
    </source>
</evidence>
<evidence type="ECO:0000256" key="4">
    <source>
        <dbReference type="ARBA" id="ARBA00022824"/>
    </source>
</evidence>
<dbReference type="PROSITE" id="PS51140">
    <property type="entry name" value="CUE"/>
    <property type="match status" value="1"/>
</dbReference>
<keyword evidence="9" id="KW-1133">Transmembrane helix</keyword>
<keyword evidence="5 9" id="KW-0472">Membrane</keyword>
<dbReference type="CDD" id="cd14420">
    <property type="entry name" value="CUE_AUP1"/>
    <property type="match status" value="1"/>
</dbReference>
<comment type="similarity">
    <text evidence="6">Belongs to the AUP1 family.</text>
</comment>
<evidence type="ECO:0000256" key="5">
    <source>
        <dbReference type="ARBA" id="ARBA00023136"/>
    </source>
</evidence>
<dbReference type="OrthoDB" id="1854593at2759"/>
<keyword evidence="4" id="KW-0256">Endoplasmic reticulum</keyword>
<protein>
    <recommendedName>
        <fullName evidence="7">Lipid droplet-regulating VLDL assembly factor AUP1</fullName>
    </recommendedName>
    <alternativeName>
        <fullName evidence="8">Ancient ubiquitous protein 1</fullName>
    </alternativeName>
</protein>
<dbReference type="GO" id="GO:0005811">
    <property type="term" value="C:lipid droplet"/>
    <property type="evidence" value="ECO:0007669"/>
    <property type="project" value="UniProtKB-SubCell"/>
</dbReference>
<dbReference type="Pfam" id="PF02845">
    <property type="entry name" value="CUE"/>
    <property type="match status" value="1"/>
</dbReference>
<evidence type="ECO:0000256" key="3">
    <source>
        <dbReference type="ARBA" id="ARBA00022677"/>
    </source>
</evidence>